<evidence type="ECO:0000256" key="2">
    <source>
        <dbReference type="SAM" id="Phobius"/>
    </source>
</evidence>
<name>A0A8J0U3I6_XENLA</name>
<protein>
    <submittedName>
        <fullName evidence="4">Protein ADP-ribosylarginine hydrolase-like protein 1</fullName>
    </submittedName>
</protein>
<dbReference type="SUPFAM" id="SSF101478">
    <property type="entry name" value="ADP-ribosylglycohydrolase"/>
    <property type="match status" value="1"/>
</dbReference>
<keyword evidence="2" id="KW-0472">Membrane</keyword>
<reference evidence="4" key="1">
    <citation type="submission" date="2025-08" db="UniProtKB">
        <authorList>
            <consortium name="RefSeq"/>
        </authorList>
    </citation>
    <scope>IDENTIFICATION</scope>
    <source>
        <strain evidence="4">J_2021</strain>
        <tissue evidence="4">Erythrocytes</tissue>
    </source>
</reference>
<evidence type="ECO:0000313" key="4">
    <source>
        <dbReference type="RefSeq" id="XP_018096126.1"/>
    </source>
</evidence>
<proteinExistence type="inferred from homology"/>
<dbReference type="Pfam" id="PF03747">
    <property type="entry name" value="ADP_ribosyl_GH"/>
    <property type="match status" value="1"/>
</dbReference>
<dbReference type="OrthoDB" id="10250509at2759"/>
<keyword evidence="2" id="KW-1133">Transmembrane helix</keyword>
<keyword evidence="2" id="KW-0812">Transmembrane</keyword>
<gene>
    <name evidence="4" type="primary">LOC108704185</name>
</gene>
<dbReference type="InterPro" id="IPR050792">
    <property type="entry name" value="ADP-ribosylglycohydrolase"/>
</dbReference>
<accession>A0A8J0U3I6</accession>
<keyword evidence="3" id="KW-1185">Reference proteome</keyword>
<dbReference type="AlphaFoldDB" id="A0A8J0U3I6"/>
<dbReference type="GeneID" id="108704185"/>
<sequence length="151" mass="16085">MPSGTSLYFGFCFSGYLGSLASALFTALSVQGAPLELWGCRLLEAIPLALKHGNPISLSSSLSYRYLLERGLSQGSGPAAFPSAYGAAERDVEYNKWSLDGWAGRSGHDAPMIAYDALLGAGDSWEELCSRSMFHGDNSVLPSNSIVHETS</sequence>
<dbReference type="InterPro" id="IPR036705">
    <property type="entry name" value="Ribosyl_crysJ1_sf"/>
</dbReference>
<evidence type="ECO:0000313" key="3">
    <source>
        <dbReference type="Proteomes" id="UP000186698"/>
    </source>
</evidence>
<organism evidence="3 4">
    <name type="scientific">Xenopus laevis</name>
    <name type="common">African clawed frog</name>
    <dbReference type="NCBI Taxonomy" id="8355"/>
    <lineage>
        <taxon>Eukaryota</taxon>
        <taxon>Metazoa</taxon>
        <taxon>Chordata</taxon>
        <taxon>Craniata</taxon>
        <taxon>Vertebrata</taxon>
        <taxon>Euteleostomi</taxon>
        <taxon>Amphibia</taxon>
        <taxon>Batrachia</taxon>
        <taxon>Anura</taxon>
        <taxon>Pipoidea</taxon>
        <taxon>Pipidae</taxon>
        <taxon>Xenopodinae</taxon>
        <taxon>Xenopus</taxon>
        <taxon>Xenopus</taxon>
    </lineage>
</organism>
<dbReference type="PANTHER" id="PTHR16222">
    <property type="entry name" value="ADP-RIBOSYLGLYCOHYDROLASE"/>
    <property type="match status" value="1"/>
</dbReference>
<dbReference type="Proteomes" id="UP000186698">
    <property type="component" value="Chromosome 9_10S"/>
</dbReference>
<dbReference type="RefSeq" id="XP_018096126.1">
    <property type="nucleotide sequence ID" value="XM_018240637.2"/>
</dbReference>
<dbReference type="InterPro" id="IPR005502">
    <property type="entry name" value="Ribosyl_crysJ1"/>
</dbReference>
<evidence type="ECO:0000256" key="1">
    <source>
        <dbReference type="ARBA" id="ARBA00010702"/>
    </source>
</evidence>
<comment type="similarity">
    <text evidence="1">Belongs to the ADP-ribosylglycohydrolase family.</text>
</comment>
<dbReference type="KEGG" id="xla:108704185"/>
<dbReference type="Gene3D" id="1.10.4080.10">
    <property type="entry name" value="ADP-ribosylation/Crystallin J1"/>
    <property type="match status" value="1"/>
</dbReference>
<dbReference type="PANTHER" id="PTHR16222:SF39">
    <property type="entry name" value="ADP-RIBOSYLARGININE HYDROLASE-RELATED"/>
    <property type="match status" value="1"/>
</dbReference>
<feature type="transmembrane region" description="Helical" evidence="2">
    <location>
        <begin position="6"/>
        <end position="28"/>
    </location>
</feature>